<dbReference type="Proteomes" id="UP001057481">
    <property type="component" value="Unassembled WGS sequence"/>
</dbReference>
<gene>
    <name evidence="2" type="ORF">KAK10_02480</name>
</gene>
<proteinExistence type="predicted"/>
<dbReference type="EMBL" id="JAGMVS010000039">
    <property type="protein sequence ID" value="MCM2436798.1"/>
    <property type="molecule type" value="Genomic_DNA"/>
</dbReference>
<dbReference type="Pfam" id="PF03466">
    <property type="entry name" value="LysR_substrate"/>
    <property type="match status" value="1"/>
</dbReference>
<name>A0ABT0VG51_9LACO</name>
<organism evidence="2 3">
    <name type="scientific">Periweissella beninensis</name>
    <dbReference type="NCBI Taxonomy" id="504936"/>
    <lineage>
        <taxon>Bacteria</taxon>
        <taxon>Bacillati</taxon>
        <taxon>Bacillota</taxon>
        <taxon>Bacilli</taxon>
        <taxon>Lactobacillales</taxon>
        <taxon>Lactobacillaceae</taxon>
        <taxon>Periweissella</taxon>
    </lineage>
</organism>
<feature type="domain" description="LysR substrate-binding" evidence="1">
    <location>
        <begin position="17"/>
        <end position="84"/>
    </location>
</feature>
<dbReference type="SUPFAM" id="SSF53850">
    <property type="entry name" value="Periplasmic binding protein-like II"/>
    <property type="match status" value="1"/>
</dbReference>
<dbReference type="Gene3D" id="3.40.190.290">
    <property type="match status" value="1"/>
</dbReference>
<protein>
    <recommendedName>
        <fullName evidence="1">LysR substrate-binding domain-containing protein</fullName>
    </recommendedName>
</protein>
<accession>A0ABT0VG51</accession>
<dbReference type="InterPro" id="IPR005119">
    <property type="entry name" value="LysR_subst-bd"/>
</dbReference>
<evidence type="ECO:0000313" key="3">
    <source>
        <dbReference type="Proteomes" id="UP001057481"/>
    </source>
</evidence>
<evidence type="ECO:0000313" key="2">
    <source>
        <dbReference type="EMBL" id="MCM2436798.1"/>
    </source>
</evidence>
<evidence type="ECO:0000259" key="1">
    <source>
        <dbReference type="Pfam" id="PF03466"/>
    </source>
</evidence>
<keyword evidence="3" id="KW-1185">Reference proteome</keyword>
<comment type="caution">
    <text evidence="2">The sequence shown here is derived from an EMBL/GenBank/DDBJ whole genome shotgun (WGS) entry which is preliminary data.</text>
</comment>
<reference evidence="2" key="1">
    <citation type="submission" date="2021-04" db="EMBL/GenBank/DDBJ databases">
        <title>Taxonomic assessment of Weissella genus.</title>
        <authorList>
            <person name="Fanelli F."/>
            <person name="Chieffi D."/>
            <person name="Dell'Aquila A."/>
            <person name="Gyu-Sung C."/>
            <person name="Franz C.M.A.P."/>
            <person name="Fusco V."/>
        </authorList>
    </citation>
    <scope>NUCLEOTIDE SEQUENCE</scope>
    <source>
        <strain evidence="2">LMG 25373</strain>
    </source>
</reference>
<sequence>MPQLLKKFENNQLTSSKFSISTGTGLSPDILNSLLAEEFDVAFCSKCRDDNLFEFTPISRQKMVLITPLNHPLANKTAVNLAETLPYP</sequence>